<dbReference type="InParanoid" id="A0A0C3GWJ4"/>
<keyword evidence="2" id="KW-1185">Reference proteome</keyword>
<reference evidence="1 2" key="1">
    <citation type="submission" date="2014-04" db="EMBL/GenBank/DDBJ databases">
        <authorList>
            <consortium name="DOE Joint Genome Institute"/>
            <person name="Kuo A."/>
            <person name="Martino E."/>
            <person name="Perotto S."/>
            <person name="Kohler A."/>
            <person name="Nagy L.G."/>
            <person name="Floudas D."/>
            <person name="Copeland A."/>
            <person name="Barry K.W."/>
            <person name="Cichocki N."/>
            <person name="Veneault-Fourrey C."/>
            <person name="LaButti K."/>
            <person name="Lindquist E.A."/>
            <person name="Lipzen A."/>
            <person name="Lundell T."/>
            <person name="Morin E."/>
            <person name="Murat C."/>
            <person name="Sun H."/>
            <person name="Tunlid A."/>
            <person name="Henrissat B."/>
            <person name="Grigoriev I.V."/>
            <person name="Hibbett D.S."/>
            <person name="Martin F."/>
            <person name="Nordberg H.P."/>
            <person name="Cantor M.N."/>
            <person name="Hua S.X."/>
        </authorList>
    </citation>
    <scope>NUCLEOTIDE SEQUENCE [LARGE SCALE GENOMIC DNA]</scope>
    <source>
        <strain evidence="1 2">Zn</strain>
    </source>
</reference>
<dbReference type="Proteomes" id="UP000054321">
    <property type="component" value="Unassembled WGS sequence"/>
</dbReference>
<evidence type="ECO:0000313" key="2">
    <source>
        <dbReference type="Proteomes" id="UP000054321"/>
    </source>
</evidence>
<sequence>MHEQGPMWKFPTPTTLDESLSRHDDLRLANDYYTAAEKRLGLALRETSNLSVQCLCLAGRIEHVSYGRHDFADDNLNEFPVGHLILTHLKFSESYPFPPLCTSDGSAKDKWEQVEVKSWYYYLSEIARCRITDRIVNALLKESDLGDFHMLDTPSIN</sequence>
<evidence type="ECO:0000313" key="1">
    <source>
        <dbReference type="EMBL" id="KIM94641.1"/>
    </source>
</evidence>
<dbReference type="AlphaFoldDB" id="A0A0C3GWJ4"/>
<proteinExistence type="predicted"/>
<accession>A0A0C3GWJ4</accession>
<reference evidence="2" key="2">
    <citation type="submission" date="2015-01" db="EMBL/GenBank/DDBJ databases">
        <title>Evolutionary Origins and Diversification of the Mycorrhizal Mutualists.</title>
        <authorList>
            <consortium name="DOE Joint Genome Institute"/>
            <consortium name="Mycorrhizal Genomics Consortium"/>
            <person name="Kohler A."/>
            <person name="Kuo A."/>
            <person name="Nagy L.G."/>
            <person name="Floudas D."/>
            <person name="Copeland A."/>
            <person name="Barry K.W."/>
            <person name="Cichocki N."/>
            <person name="Veneault-Fourrey C."/>
            <person name="LaButti K."/>
            <person name="Lindquist E.A."/>
            <person name="Lipzen A."/>
            <person name="Lundell T."/>
            <person name="Morin E."/>
            <person name="Murat C."/>
            <person name="Riley R."/>
            <person name="Ohm R."/>
            <person name="Sun H."/>
            <person name="Tunlid A."/>
            <person name="Henrissat B."/>
            <person name="Grigoriev I.V."/>
            <person name="Hibbett D.S."/>
            <person name="Martin F."/>
        </authorList>
    </citation>
    <scope>NUCLEOTIDE SEQUENCE [LARGE SCALE GENOMIC DNA]</scope>
    <source>
        <strain evidence="2">Zn</strain>
    </source>
</reference>
<dbReference type="HOGENOM" id="CLU_1678441_0_0_1"/>
<name>A0A0C3GWJ4_OIDMZ</name>
<gene>
    <name evidence="1" type="ORF">OIDMADRAFT_34655</name>
</gene>
<organism evidence="1 2">
    <name type="scientific">Oidiodendron maius (strain Zn)</name>
    <dbReference type="NCBI Taxonomy" id="913774"/>
    <lineage>
        <taxon>Eukaryota</taxon>
        <taxon>Fungi</taxon>
        <taxon>Dikarya</taxon>
        <taxon>Ascomycota</taxon>
        <taxon>Pezizomycotina</taxon>
        <taxon>Leotiomycetes</taxon>
        <taxon>Leotiomycetes incertae sedis</taxon>
        <taxon>Myxotrichaceae</taxon>
        <taxon>Oidiodendron</taxon>
    </lineage>
</organism>
<dbReference type="EMBL" id="KN832889">
    <property type="protein sequence ID" value="KIM94641.1"/>
    <property type="molecule type" value="Genomic_DNA"/>
</dbReference>
<protein>
    <submittedName>
        <fullName evidence="1">Uncharacterized protein</fullName>
    </submittedName>
</protein>